<dbReference type="SUPFAM" id="SSF143597">
    <property type="entry name" value="YojJ-like"/>
    <property type="match status" value="1"/>
</dbReference>
<evidence type="ECO:0000313" key="14">
    <source>
        <dbReference type="Proteomes" id="UP000515913"/>
    </source>
</evidence>
<dbReference type="EMBL" id="CP060637">
    <property type="protein sequence ID" value="QNM14512.1"/>
    <property type="molecule type" value="Genomic_DNA"/>
</dbReference>
<comment type="function">
    <text evidence="11">Participates in a DNA-damage check-point. DisA forms globular foci that rapidly scan along the chromosomes searching for lesions.</text>
</comment>
<keyword evidence="5 11" id="KW-0547">Nucleotide-binding</keyword>
<gene>
    <name evidence="11 13" type="primary">disA</name>
    <name evidence="13" type="ORF">H9Q81_05845</name>
</gene>
<comment type="subunit">
    <text evidence="11">Homooctamer.</text>
</comment>
<keyword evidence="3 11" id="KW-0808">Transferase</keyword>
<evidence type="ECO:0000256" key="8">
    <source>
        <dbReference type="ARBA" id="ARBA00022842"/>
    </source>
</evidence>
<dbReference type="InterPro" id="IPR023763">
    <property type="entry name" value="DNA_integrity_scanning_protein"/>
</dbReference>
<evidence type="ECO:0000313" key="13">
    <source>
        <dbReference type="EMBL" id="QNM14512.1"/>
    </source>
</evidence>
<comment type="similarity">
    <text evidence="11">Belongs to the DisA family.</text>
</comment>
<dbReference type="InterPro" id="IPR038331">
    <property type="entry name" value="DisA_sf"/>
</dbReference>
<keyword evidence="10 11" id="KW-0234">DNA repair</keyword>
<keyword evidence="6 11" id="KW-0227">DNA damage</keyword>
<dbReference type="InterPro" id="IPR003390">
    <property type="entry name" value="DNA_integrity_scan_DisA_N"/>
</dbReference>
<protein>
    <recommendedName>
        <fullName evidence="11">DNA integrity scanning protein DisA</fullName>
    </recommendedName>
    <alternativeName>
        <fullName evidence="11">Cyclic di-AMP synthase</fullName>
        <shortName evidence="11">c-di-AMP synthase</shortName>
    </alternativeName>
    <alternativeName>
        <fullName evidence="11">Diadenylate cyclase</fullName>
        <ecNumber evidence="11">2.7.7.85</ecNumber>
    </alternativeName>
</protein>
<dbReference type="Pfam" id="PF10635">
    <property type="entry name" value="DisA-linker"/>
    <property type="match status" value="1"/>
</dbReference>
<dbReference type="RefSeq" id="WP_101474067.1">
    <property type="nucleotide sequence ID" value="NZ_CP060637.1"/>
</dbReference>
<dbReference type="Pfam" id="PF02457">
    <property type="entry name" value="DAC"/>
    <property type="match status" value="1"/>
</dbReference>
<dbReference type="PANTHER" id="PTHR34185">
    <property type="entry name" value="DIADENYLATE CYCLASE"/>
    <property type="match status" value="1"/>
</dbReference>
<dbReference type="Gene3D" id="3.40.1700.10">
    <property type="entry name" value="DNA integrity scanning protein, DisA, N-terminal domain"/>
    <property type="match status" value="1"/>
</dbReference>
<name>A0A7G9GUN0_9FUSO</name>
<dbReference type="Gene3D" id="1.10.150.20">
    <property type="entry name" value="5' to 3' exonuclease, C-terminal subdomain"/>
    <property type="match status" value="1"/>
</dbReference>
<evidence type="ECO:0000259" key="12">
    <source>
        <dbReference type="PROSITE" id="PS51794"/>
    </source>
</evidence>
<dbReference type="InterPro" id="IPR050338">
    <property type="entry name" value="DisA"/>
</dbReference>
<evidence type="ECO:0000256" key="1">
    <source>
        <dbReference type="ARBA" id="ARBA00000877"/>
    </source>
</evidence>
<evidence type="ECO:0000256" key="2">
    <source>
        <dbReference type="ARBA" id="ARBA00001946"/>
    </source>
</evidence>
<evidence type="ECO:0000256" key="5">
    <source>
        <dbReference type="ARBA" id="ARBA00022741"/>
    </source>
</evidence>
<dbReference type="HAMAP" id="MF_01438">
    <property type="entry name" value="DisA"/>
    <property type="match status" value="1"/>
</dbReference>
<evidence type="ECO:0000256" key="9">
    <source>
        <dbReference type="ARBA" id="ARBA00023125"/>
    </source>
</evidence>
<dbReference type="FunFam" id="3.40.1700.10:FF:000001">
    <property type="entry name" value="DNA integrity scanning protein DisA"/>
    <property type="match status" value="1"/>
</dbReference>
<dbReference type="PROSITE" id="PS51794">
    <property type="entry name" value="DAC"/>
    <property type="match status" value="1"/>
</dbReference>
<dbReference type="Gene3D" id="1.20.1260.110">
    <property type="entry name" value="DNA integrity scanning linker region"/>
    <property type="match status" value="1"/>
</dbReference>
<dbReference type="AlphaFoldDB" id="A0A7G9GUN0"/>
<comment type="catalytic activity">
    <reaction evidence="1 11">
        <text>2 ATP = 3',3'-c-di-AMP + 2 diphosphate</text>
        <dbReference type="Rhea" id="RHEA:35655"/>
        <dbReference type="ChEBI" id="CHEBI:30616"/>
        <dbReference type="ChEBI" id="CHEBI:33019"/>
        <dbReference type="ChEBI" id="CHEBI:71500"/>
        <dbReference type="EC" id="2.7.7.85"/>
    </reaction>
</comment>
<dbReference type="Proteomes" id="UP000515913">
    <property type="component" value="Chromosome"/>
</dbReference>
<keyword evidence="9 11" id="KW-0238">DNA-binding</keyword>
<keyword evidence="4 11" id="KW-0548">Nucleotidyltransferase</keyword>
<reference evidence="13 14" key="1">
    <citation type="submission" date="2020-08" db="EMBL/GenBank/DDBJ databases">
        <authorList>
            <person name="Liu C."/>
            <person name="Sun Q."/>
        </authorList>
    </citation>
    <scope>NUCLEOTIDE SEQUENCE [LARGE SCALE GENOMIC DNA]</scope>
    <source>
        <strain evidence="13 14">NSJ-57</strain>
    </source>
</reference>
<evidence type="ECO:0000256" key="4">
    <source>
        <dbReference type="ARBA" id="ARBA00022695"/>
    </source>
</evidence>
<dbReference type="GO" id="GO:0003677">
    <property type="term" value="F:DNA binding"/>
    <property type="evidence" value="ECO:0007669"/>
    <property type="project" value="UniProtKB-UniRule"/>
</dbReference>
<accession>A0A7G9GUN0</accession>
<keyword evidence="7 11" id="KW-0067">ATP-binding</keyword>
<dbReference type="PANTHER" id="PTHR34185:SF3">
    <property type="entry name" value="DNA INTEGRITY SCANNING PROTEIN DISA"/>
    <property type="match status" value="1"/>
</dbReference>
<dbReference type="GO" id="GO:0106408">
    <property type="term" value="F:diadenylate cyclase activity"/>
    <property type="evidence" value="ECO:0007669"/>
    <property type="project" value="UniProtKB-EC"/>
</dbReference>
<evidence type="ECO:0000256" key="7">
    <source>
        <dbReference type="ARBA" id="ARBA00022840"/>
    </source>
</evidence>
<organism evidence="13 14">
    <name type="scientific">Fusobacterium hominis</name>
    <dbReference type="NCBI Taxonomy" id="2764326"/>
    <lineage>
        <taxon>Bacteria</taxon>
        <taxon>Fusobacteriati</taxon>
        <taxon>Fusobacteriota</taxon>
        <taxon>Fusobacteriia</taxon>
        <taxon>Fusobacteriales</taxon>
        <taxon>Fusobacteriaceae</taxon>
        <taxon>Fusobacterium</taxon>
    </lineage>
</organism>
<dbReference type="EC" id="2.7.7.85" evidence="11"/>
<feature type="domain" description="DAC" evidence="12">
    <location>
        <begin position="3"/>
        <end position="141"/>
    </location>
</feature>
<keyword evidence="8 11" id="KW-0460">Magnesium</keyword>
<dbReference type="InterPro" id="IPR036888">
    <property type="entry name" value="DNA_integrity_DisA_N_sf"/>
</dbReference>
<feature type="binding site" evidence="11">
    <location>
        <position position="88"/>
    </location>
    <ligand>
        <name>ATP</name>
        <dbReference type="ChEBI" id="CHEBI:30616"/>
    </ligand>
</feature>
<dbReference type="NCBIfam" id="NF010009">
    <property type="entry name" value="PRK13482.1"/>
    <property type="match status" value="1"/>
</dbReference>
<evidence type="ECO:0000256" key="6">
    <source>
        <dbReference type="ARBA" id="ARBA00022763"/>
    </source>
</evidence>
<keyword evidence="14" id="KW-1185">Reference proteome</keyword>
<proteinExistence type="inferred from homology"/>
<feature type="binding site" evidence="11">
    <location>
        <position position="70"/>
    </location>
    <ligand>
        <name>ATP</name>
        <dbReference type="ChEBI" id="CHEBI:30616"/>
    </ligand>
</feature>
<feature type="binding site" evidence="11">
    <location>
        <begin position="101"/>
        <end position="105"/>
    </location>
    <ligand>
        <name>ATP</name>
        <dbReference type="ChEBI" id="CHEBI:30616"/>
    </ligand>
</feature>
<dbReference type="GO" id="GO:0005524">
    <property type="term" value="F:ATP binding"/>
    <property type="evidence" value="ECO:0007669"/>
    <property type="project" value="UniProtKB-UniRule"/>
</dbReference>
<dbReference type="GO" id="GO:0006281">
    <property type="term" value="P:DNA repair"/>
    <property type="evidence" value="ECO:0007669"/>
    <property type="project" value="UniProtKB-UniRule"/>
</dbReference>
<evidence type="ECO:0000256" key="3">
    <source>
        <dbReference type="ARBA" id="ARBA00022679"/>
    </source>
</evidence>
<comment type="cofactor">
    <cofactor evidence="2 11">
        <name>Mg(2+)</name>
        <dbReference type="ChEBI" id="CHEBI:18420"/>
    </cofactor>
</comment>
<dbReference type="GO" id="GO:0004016">
    <property type="term" value="F:adenylate cyclase activity"/>
    <property type="evidence" value="ECO:0007669"/>
    <property type="project" value="TreeGrafter"/>
</dbReference>
<evidence type="ECO:0000256" key="11">
    <source>
        <dbReference type="HAMAP-Rule" id="MF_01438"/>
    </source>
</evidence>
<evidence type="ECO:0000256" key="10">
    <source>
        <dbReference type="ARBA" id="ARBA00023204"/>
    </source>
</evidence>
<sequence>MDSQKLEDILKFVAPGTALRDGLNNILEAGLGALIVVGFDEVVKKMTDGGFFLECEFSPEKVYELAKMDGAIILDDECEKILYANIHLQPDRRFSSTESGTRHRTAERTAQQTGKLVIAVSERRNVITLYKDDIKYRLKETVAIESEASQAIKTMERYKYVLDRSLGNLTILELDNTVTMYEVATTLQRFEMLRRIGAEINSYILELGVEGRLLNLQFQNLNQDIEEDEQNLIRDYIPDSMEYKEVKEQISLLDDDELLGVENFSSALGYGKTYSTLDKEVSPRGYRILGRIGKLTKKDVEKLVNQYNGISKLQDAPDEELSEMKISKAKIKALKNGLKRMKLTVELEKSY</sequence>
<dbReference type="InterPro" id="IPR018906">
    <property type="entry name" value="DNA_integrity_scan_DisA_link"/>
</dbReference>
<comment type="function">
    <text evidence="11">Has also diadenylate cyclase activity, catalyzing the condensation of 2 ATP molecules into cyclic di-AMP (c-di-AMP). c-di-AMP likely acts as a signaling molecule that may couple DNA integrity with a cellular process.</text>
</comment>
<dbReference type="KEGG" id="fho:H9Q81_05845"/>